<comment type="caution">
    <text evidence="1">The sequence shown here is derived from an EMBL/GenBank/DDBJ whole genome shotgun (WGS) entry which is preliminary data.</text>
</comment>
<accession>A0ACA9YG35</accession>
<reference evidence="1" key="1">
    <citation type="submission" date="2022-06" db="EMBL/GenBank/DDBJ databases">
        <authorList>
            <person name="Legras J.-L."/>
            <person name="Devillers H."/>
            <person name="Grondin C."/>
        </authorList>
    </citation>
    <scope>NUCLEOTIDE SEQUENCE</scope>
    <source>
        <strain evidence="1">CLIB 1444</strain>
    </source>
</reference>
<protein>
    <submittedName>
        <fullName evidence="1">Uncharacterized protein</fullName>
    </submittedName>
</protein>
<keyword evidence="2" id="KW-1185">Reference proteome</keyword>
<evidence type="ECO:0000313" key="2">
    <source>
        <dbReference type="Proteomes" id="UP001152531"/>
    </source>
</evidence>
<name>A0ACA9YG35_9ASCO</name>
<dbReference type="Proteomes" id="UP001152531">
    <property type="component" value="Unassembled WGS sequence"/>
</dbReference>
<evidence type="ECO:0000313" key="1">
    <source>
        <dbReference type="EMBL" id="CAH6723641.1"/>
    </source>
</evidence>
<organism evidence="1 2">
    <name type="scientific">[Candida] jaroonii</name>
    <dbReference type="NCBI Taxonomy" id="467808"/>
    <lineage>
        <taxon>Eukaryota</taxon>
        <taxon>Fungi</taxon>
        <taxon>Dikarya</taxon>
        <taxon>Ascomycota</taxon>
        <taxon>Saccharomycotina</taxon>
        <taxon>Pichiomycetes</taxon>
        <taxon>Debaryomycetaceae</taxon>
        <taxon>Yamadazyma</taxon>
    </lineage>
</organism>
<dbReference type="EMBL" id="CALSDN010000018">
    <property type="protein sequence ID" value="CAH6723641.1"/>
    <property type="molecule type" value="Genomic_DNA"/>
</dbReference>
<gene>
    <name evidence="1" type="ORF">CLIB1444_18S00100</name>
</gene>
<proteinExistence type="predicted"/>
<sequence length="304" mass="33982">MGKKRLSTLKDMKPQGGAGTPLPEDKAKVEAAGNNFKSILNRAKPLPKFIVYEPKVPTYSRKSQEEMDREYMEFGDVKGVPGYKPSTSQSSIFNKNKEGSSAQETVTIDDESDQNLPGDDSDDEDDISDSMEDESDVEEGSDDDELKTHLNKADEWVNQHDKSMEQLNSGLNFPEYVEGSFPGGVTTEVATKVYQSLTHLTNAGQNRQNYKNRGKSSSNNQQNKFSGMNKTSNKKAASTNAQKGGPKDYLQTFSHLGVFGQNSIFFKLIDLLQVSFIDIFSLVRYSKENSFLNSFFFHQKVKIC</sequence>